<feature type="non-terminal residue" evidence="1">
    <location>
        <position position="1"/>
    </location>
</feature>
<dbReference type="InterPro" id="IPR023220">
    <property type="entry name" value="T4SS_VirB5-domain"/>
</dbReference>
<evidence type="ECO:0000313" key="2">
    <source>
        <dbReference type="Proteomes" id="UP000229839"/>
    </source>
</evidence>
<dbReference type="Proteomes" id="UP000229839">
    <property type="component" value="Unassembled WGS sequence"/>
</dbReference>
<organism evidence="1 2">
    <name type="scientific">Bartonella tribocorum</name>
    <dbReference type="NCBI Taxonomy" id="85701"/>
    <lineage>
        <taxon>Bacteria</taxon>
        <taxon>Pseudomonadati</taxon>
        <taxon>Pseudomonadota</taxon>
        <taxon>Alphaproteobacteria</taxon>
        <taxon>Hyphomicrobiales</taxon>
        <taxon>Bartonellaceae</taxon>
        <taxon>Bartonella</taxon>
    </lineage>
</organism>
<dbReference type="CDD" id="cd14262">
    <property type="entry name" value="VirB5_like"/>
    <property type="match status" value="1"/>
</dbReference>
<accession>A0A2N9Y7S6</accession>
<protein>
    <submittedName>
        <fullName evidence="1">Uncharacterized protein</fullName>
    </submittedName>
</protein>
<dbReference type="Gene3D" id="1.20.58.430">
    <property type="entry name" value="Type IV secretion system, VirB5-domain"/>
    <property type="match status" value="1"/>
</dbReference>
<comment type="caution">
    <text evidence="1">The sequence shown here is derived from an EMBL/GenBank/DDBJ whole genome shotgun (WGS) entry which is preliminary data.</text>
</comment>
<dbReference type="InterPro" id="IPR014158">
    <property type="entry name" value="T4SS_VirB5"/>
</dbReference>
<dbReference type="RefSeq" id="WP_100129747.1">
    <property type="nucleotide sequence ID" value="NZ_CADDYI010000057.1"/>
</dbReference>
<proteinExistence type="predicted"/>
<sequence length="202" mass="23726">PPPPPPKEYLEVIELLKKQIQLKEKQLLEERAIYESVRRSQFAKAGKLDYSSFFLKNPELIYDEKEHKNGLYQQVVKNEKSVFGNFTEMRKQLLARLQYMASLDKAITLQTFEESKNRFSYFSIIPQMLEKAQNLKDIIDLQTYLEGALAMVENESIKLQMVTHLRHAEYALIKMRRRELDMSVFTTLNKSIPFIRLSSSSL</sequence>
<reference evidence="1 2" key="1">
    <citation type="submission" date="2017-06" db="EMBL/GenBank/DDBJ databases">
        <title>Draft genome of Bartonella tribocorum strain L103, isolated from a rodent in Laos.</title>
        <authorList>
            <person name="Hadjadj L."/>
            <person name="Jiyipong T."/>
            <person name="Morand S."/>
            <person name="Diene S.M."/>
            <person name="Rolain J.-M."/>
        </authorList>
    </citation>
    <scope>NUCLEOTIDE SEQUENCE [LARGE SCALE GENOMIC DNA]</scope>
    <source>
        <strain evidence="1 2">L103</strain>
    </source>
</reference>
<name>A0A2N9Y7S6_9HYPH</name>
<dbReference type="AlphaFoldDB" id="A0A2N9Y7S6"/>
<dbReference type="OrthoDB" id="7926666at2"/>
<evidence type="ECO:0000313" key="1">
    <source>
        <dbReference type="EMBL" id="PIT67759.1"/>
    </source>
</evidence>
<dbReference type="EMBL" id="NJGE01000081">
    <property type="protein sequence ID" value="PIT67759.1"/>
    <property type="molecule type" value="Genomic_DNA"/>
</dbReference>
<gene>
    <name evidence="1" type="ORF">CER18_09715</name>
</gene>
<dbReference type="Pfam" id="PF07996">
    <property type="entry name" value="T4SS"/>
    <property type="match status" value="1"/>
</dbReference>
<dbReference type="SUPFAM" id="SSF101082">
    <property type="entry name" value="Typo IV secretion system protein TraC"/>
    <property type="match status" value="1"/>
</dbReference>